<dbReference type="EMBL" id="JBHLTC010000006">
    <property type="protein sequence ID" value="MFC0623536.1"/>
    <property type="molecule type" value="Genomic_DNA"/>
</dbReference>
<evidence type="ECO:0000259" key="3">
    <source>
        <dbReference type="Pfam" id="PF09972"/>
    </source>
</evidence>
<feature type="chain" id="PRO_5046515985" evidence="2">
    <location>
        <begin position="28"/>
        <end position="565"/>
    </location>
</feature>
<comment type="caution">
    <text evidence="5">The sequence shown here is derived from an EMBL/GenBank/DDBJ whole genome shotgun (WGS) entry which is preliminary data.</text>
</comment>
<feature type="transmembrane region" description="Helical" evidence="1">
    <location>
        <begin position="435"/>
        <end position="452"/>
    </location>
</feature>
<feature type="transmembrane region" description="Helical" evidence="1">
    <location>
        <begin position="239"/>
        <end position="259"/>
    </location>
</feature>
<feature type="transmembrane region" description="Helical" evidence="1">
    <location>
        <begin position="411"/>
        <end position="429"/>
    </location>
</feature>
<proteinExistence type="predicted"/>
<evidence type="ECO:0000313" key="6">
    <source>
        <dbReference type="Proteomes" id="UP001589890"/>
    </source>
</evidence>
<keyword evidence="2" id="KW-0732">Signal</keyword>
<evidence type="ECO:0000256" key="1">
    <source>
        <dbReference type="SAM" id="Phobius"/>
    </source>
</evidence>
<feature type="domain" description="DUF2207" evidence="3">
    <location>
        <begin position="34"/>
        <end position="176"/>
    </location>
</feature>
<keyword evidence="1" id="KW-0812">Transmembrane</keyword>
<evidence type="ECO:0000313" key="5">
    <source>
        <dbReference type="EMBL" id="MFC0623536.1"/>
    </source>
</evidence>
<dbReference type="InterPro" id="IPR018702">
    <property type="entry name" value="DUF2207"/>
</dbReference>
<organism evidence="5 6">
    <name type="scientific">Kribbella deserti</name>
    <dbReference type="NCBI Taxonomy" id="1926257"/>
    <lineage>
        <taxon>Bacteria</taxon>
        <taxon>Bacillati</taxon>
        <taxon>Actinomycetota</taxon>
        <taxon>Actinomycetes</taxon>
        <taxon>Propionibacteriales</taxon>
        <taxon>Kribbellaceae</taxon>
        <taxon>Kribbella</taxon>
    </lineage>
</organism>
<dbReference type="InterPro" id="IPR048389">
    <property type="entry name" value="YciQ-like_C"/>
</dbReference>
<gene>
    <name evidence="5" type="ORF">ACFFGN_05640</name>
</gene>
<protein>
    <submittedName>
        <fullName evidence="5">DUF2207 domain-containing protein</fullName>
    </submittedName>
</protein>
<dbReference type="Pfam" id="PF20990">
    <property type="entry name" value="DUF2207_C"/>
    <property type="match status" value="1"/>
</dbReference>
<sequence length="565" mass="59552">MSLKSRLVPAALILSLISLVPAASAMAAAVPDGRISAYKAEATLDGSGVLKVKETVKVMPESGKVVRTLQTRVRSDADEDRNYEIKNLTATVNGKPAEGFENAESDNGREISVNASGESEIVYVYEVGGVVADSVDGREVSWPIVQGFSASISRAKISLNVPFASWIVCFAGRPGSSMPCTSSQLGESAAIEIEQLGVPAGGRLTFLAGLNDQATVPANADFSTRWSLGRAFTADSSTLGLSALLLGLGVLAAAALWFVRGRDAAKVDPAAGMPARPVLDRDGGPQFAAPDGIRPGQVGTVVDETADVVDITATVLDLAVRNYLTIVELPRETEFGRLDWRLERLNAGGSELLPYEKAVLDAVFAESDTVVVSDLGPTLRPRLGAIREHLYTDVVTQGWFAQRPDAVRNRWTTAGLALIVAGGVLTLILAIATKFALGGLAVMLAGLALALAGQAAPARTARGSAVLGRISGLRAYLRDESSADLPEHHRLEFASRCLPYAAVLGLTDKWALEIANTDDDDDPDAGIGWYSGPENWHLSDIGQSLSNFVTALSGALTTSRRLFAD</sequence>
<accession>A0ABV6QFX4</accession>
<dbReference type="Proteomes" id="UP001589890">
    <property type="component" value="Unassembled WGS sequence"/>
</dbReference>
<keyword evidence="1" id="KW-1133">Transmembrane helix</keyword>
<feature type="domain" description="Predicted membrane protein YciQ-like C-terminal" evidence="4">
    <location>
        <begin position="287"/>
        <end position="511"/>
    </location>
</feature>
<keyword evidence="1" id="KW-0472">Membrane</keyword>
<reference evidence="5 6" key="1">
    <citation type="submission" date="2024-09" db="EMBL/GenBank/DDBJ databases">
        <authorList>
            <person name="Sun Q."/>
            <person name="Mori K."/>
        </authorList>
    </citation>
    <scope>NUCLEOTIDE SEQUENCE [LARGE SCALE GENOMIC DNA]</scope>
    <source>
        <strain evidence="5 6">CGMCC 1.15906</strain>
    </source>
</reference>
<name>A0ABV6QFX4_9ACTN</name>
<dbReference type="RefSeq" id="WP_380044242.1">
    <property type="nucleotide sequence ID" value="NZ_JBHLTC010000006.1"/>
</dbReference>
<evidence type="ECO:0000256" key="2">
    <source>
        <dbReference type="SAM" id="SignalP"/>
    </source>
</evidence>
<keyword evidence="6" id="KW-1185">Reference proteome</keyword>
<evidence type="ECO:0000259" key="4">
    <source>
        <dbReference type="Pfam" id="PF20990"/>
    </source>
</evidence>
<feature type="signal peptide" evidence="2">
    <location>
        <begin position="1"/>
        <end position="27"/>
    </location>
</feature>
<dbReference type="Pfam" id="PF09972">
    <property type="entry name" value="DUF2207"/>
    <property type="match status" value="1"/>
</dbReference>